<dbReference type="OrthoDB" id="1909330at2759"/>
<evidence type="ECO:0000256" key="3">
    <source>
        <dbReference type="ARBA" id="ARBA00023163"/>
    </source>
</evidence>
<sequence length="545" mass="57391">MASLLTDLERDREKRIAENRRRMAEMLGDVEQDFSLLTAQTQRPKPKATPRKPAPKERVIIADEDKRRSHRIRQLPAPAYNLDAADPTLREKAAGAGRAPKRTGSRALASIVFGARGGWCVQMGDCSLAAADAAIEAAKARVAALRAEGKVASFKLMSGSQVAGGFWMQLPNDFVANFRHREKINLELVSDAAPVMDDGSRPGFRYNKDDGRPNVWYAVWLPRPGQGESAGLSGGWRGFAIDQILFPNDTVVFERVSETVIRVHVFRGADYETEDTAAGGIRAVIPSLRGIRRTGAALAPAGGSSSGSGSASAASGGADGAAGGDGDVSAASGGDAWGGGDCGADSGYASQSDDLAPRGGADQDPRERAAASPSEGKKRARPSAAAADAARELDVGAGKRAKRGGGAAKKGKGAGGGGAAKGGRLEDDAAPARAAAAQGGFAGATPAQQAEADRAWAAGEEVCAPRPDPLPEKTASELRREQTAKQFWVKEILGYRLVGKTRQFLIRWWFFSAAWDTWEPRAMLDGAPATYEWAVPMPSAVKRMK</sequence>
<keyword evidence="4" id="KW-0539">Nucleus</keyword>
<accession>A0A2V0PF06</accession>
<evidence type="ECO:0000313" key="8">
    <source>
        <dbReference type="Proteomes" id="UP000247498"/>
    </source>
</evidence>
<feature type="region of interest" description="Disordered" evidence="5">
    <location>
        <begin position="297"/>
        <end position="326"/>
    </location>
</feature>
<dbReference type="CDD" id="cd10017">
    <property type="entry name" value="B3_DNA"/>
    <property type="match status" value="1"/>
</dbReference>
<dbReference type="SUPFAM" id="SSF101936">
    <property type="entry name" value="DNA-binding pseudobarrel domain"/>
    <property type="match status" value="1"/>
</dbReference>
<dbReference type="Gene3D" id="2.40.50.40">
    <property type="match status" value="1"/>
</dbReference>
<gene>
    <name evidence="7" type="ORF">Rsub_10855</name>
</gene>
<name>A0A2V0PF06_9CHLO</name>
<keyword evidence="8" id="KW-1185">Reference proteome</keyword>
<dbReference type="InterPro" id="IPR016197">
    <property type="entry name" value="Chromo-like_dom_sf"/>
</dbReference>
<organism evidence="7 8">
    <name type="scientific">Raphidocelis subcapitata</name>
    <dbReference type="NCBI Taxonomy" id="307507"/>
    <lineage>
        <taxon>Eukaryota</taxon>
        <taxon>Viridiplantae</taxon>
        <taxon>Chlorophyta</taxon>
        <taxon>core chlorophytes</taxon>
        <taxon>Chlorophyceae</taxon>
        <taxon>CS clade</taxon>
        <taxon>Sphaeropleales</taxon>
        <taxon>Selenastraceae</taxon>
        <taxon>Raphidocelis</taxon>
    </lineage>
</organism>
<feature type="compositionally biased region" description="Low complexity" evidence="5">
    <location>
        <begin position="431"/>
        <end position="456"/>
    </location>
</feature>
<dbReference type="InParanoid" id="A0A2V0PF06"/>
<dbReference type="Gene3D" id="2.40.330.10">
    <property type="entry name" value="DNA-binding pseudobarrel domain"/>
    <property type="match status" value="1"/>
</dbReference>
<dbReference type="SUPFAM" id="SSF54160">
    <property type="entry name" value="Chromo domain-like"/>
    <property type="match status" value="1"/>
</dbReference>
<keyword evidence="2" id="KW-0238">DNA-binding</keyword>
<keyword evidence="3" id="KW-0804">Transcription</keyword>
<dbReference type="Proteomes" id="UP000247498">
    <property type="component" value="Unassembled WGS sequence"/>
</dbReference>
<evidence type="ECO:0000313" key="7">
    <source>
        <dbReference type="EMBL" id="GBF98109.1"/>
    </source>
</evidence>
<evidence type="ECO:0000256" key="4">
    <source>
        <dbReference type="ARBA" id="ARBA00023242"/>
    </source>
</evidence>
<evidence type="ECO:0000256" key="1">
    <source>
        <dbReference type="ARBA" id="ARBA00023015"/>
    </source>
</evidence>
<dbReference type="InterPro" id="IPR000953">
    <property type="entry name" value="Chromo/chromo_shadow_dom"/>
</dbReference>
<dbReference type="GO" id="GO:0003677">
    <property type="term" value="F:DNA binding"/>
    <property type="evidence" value="ECO:0007669"/>
    <property type="project" value="UniProtKB-KW"/>
</dbReference>
<comment type="caution">
    <text evidence="7">The sequence shown here is derived from an EMBL/GenBank/DDBJ whole genome shotgun (WGS) entry which is preliminary data.</text>
</comment>
<feature type="compositionally biased region" description="Gly residues" evidence="5">
    <location>
        <begin position="404"/>
        <end position="421"/>
    </location>
</feature>
<dbReference type="SMART" id="SM01019">
    <property type="entry name" value="B3"/>
    <property type="match status" value="1"/>
</dbReference>
<dbReference type="InterPro" id="IPR015300">
    <property type="entry name" value="DNA-bd_pseudobarrel_sf"/>
</dbReference>
<feature type="region of interest" description="Disordered" evidence="5">
    <location>
        <begin position="34"/>
        <end position="56"/>
    </location>
</feature>
<dbReference type="AlphaFoldDB" id="A0A2V0PF06"/>
<evidence type="ECO:0000256" key="5">
    <source>
        <dbReference type="SAM" id="MobiDB-lite"/>
    </source>
</evidence>
<dbReference type="InterPro" id="IPR003340">
    <property type="entry name" value="B3_DNA-bd"/>
</dbReference>
<dbReference type="CDD" id="cd00024">
    <property type="entry name" value="CD_CSD"/>
    <property type="match status" value="1"/>
</dbReference>
<feature type="domain" description="Chromo" evidence="6">
    <location>
        <begin position="487"/>
        <end position="545"/>
    </location>
</feature>
<feature type="compositionally biased region" description="Low complexity" evidence="5">
    <location>
        <begin position="297"/>
        <end position="316"/>
    </location>
</feature>
<evidence type="ECO:0000256" key="2">
    <source>
        <dbReference type="ARBA" id="ARBA00023125"/>
    </source>
</evidence>
<feature type="compositionally biased region" description="Gly residues" evidence="5">
    <location>
        <begin position="317"/>
        <end position="326"/>
    </location>
</feature>
<proteinExistence type="predicted"/>
<dbReference type="PROSITE" id="PS50013">
    <property type="entry name" value="CHROMO_2"/>
    <property type="match status" value="1"/>
</dbReference>
<dbReference type="EMBL" id="BDRX01000116">
    <property type="protein sequence ID" value="GBF98109.1"/>
    <property type="molecule type" value="Genomic_DNA"/>
</dbReference>
<evidence type="ECO:0000259" key="6">
    <source>
        <dbReference type="PROSITE" id="PS50013"/>
    </source>
</evidence>
<reference evidence="7 8" key="1">
    <citation type="journal article" date="2018" name="Sci. Rep.">
        <title>Raphidocelis subcapitata (=Pseudokirchneriella subcapitata) provides an insight into genome evolution and environmental adaptations in the Sphaeropleales.</title>
        <authorList>
            <person name="Suzuki S."/>
            <person name="Yamaguchi H."/>
            <person name="Nakajima N."/>
            <person name="Kawachi M."/>
        </authorList>
    </citation>
    <scope>NUCLEOTIDE SEQUENCE [LARGE SCALE GENOMIC DNA]</scope>
    <source>
        <strain evidence="7 8">NIES-35</strain>
    </source>
</reference>
<feature type="region of interest" description="Disordered" evidence="5">
    <location>
        <begin position="342"/>
        <end position="456"/>
    </location>
</feature>
<protein>
    <recommendedName>
        <fullName evidence="6">Chromo domain-containing protein</fullName>
    </recommendedName>
</protein>
<keyword evidence="1" id="KW-0805">Transcription regulation</keyword>